<keyword evidence="2" id="KW-1133">Transmembrane helix</keyword>
<gene>
    <name evidence="3" type="ORF">UY82_C0026G0005</name>
</gene>
<proteinExistence type="predicted"/>
<dbReference type="EMBL" id="LCRN01000026">
    <property type="protein sequence ID" value="KKW36415.1"/>
    <property type="molecule type" value="Genomic_DNA"/>
</dbReference>
<evidence type="ECO:0000256" key="2">
    <source>
        <dbReference type="SAM" id="Phobius"/>
    </source>
</evidence>
<evidence type="ECO:0000313" key="4">
    <source>
        <dbReference type="Proteomes" id="UP000033865"/>
    </source>
</evidence>
<organism evidence="3 4">
    <name type="scientific">Candidatus Uhrbacteria bacterium GW2011_GWC2_53_7</name>
    <dbReference type="NCBI Taxonomy" id="1618986"/>
    <lineage>
        <taxon>Bacteria</taxon>
        <taxon>Candidatus Uhriibacteriota</taxon>
    </lineage>
</organism>
<keyword evidence="2" id="KW-0472">Membrane</keyword>
<keyword evidence="2" id="KW-0812">Transmembrane</keyword>
<protein>
    <submittedName>
        <fullName evidence="3">Uncharacterized protein</fullName>
    </submittedName>
</protein>
<reference evidence="3 4" key="1">
    <citation type="journal article" date="2015" name="Nature">
        <title>rRNA introns, odd ribosomes, and small enigmatic genomes across a large radiation of phyla.</title>
        <authorList>
            <person name="Brown C.T."/>
            <person name="Hug L.A."/>
            <person name="Thomas B.C."/>
            <person name="Sharon I."/>
            <person name="Castelle C.J."/>
            <person name="Singh A."/>
            <person name="Wilkins M.J."/>
            <person name="Williams K.H."/>
            <person name="Banfield J.F."/>
        </authorList>
    </citation>
    <scope>NUCLEOTIDE SEQUENCE [LARGE SCALE GENOMIC DNA]</scope>
</reference>
<comment type="caution">
    <text evidence="3">The sequence shown here is derived from an EMBL/GenBank/DDBJ whole genome shotgun (WGS) entry which is preliminary data.</text>
</comment>
<dbReference type="Proteomes" id="UP000033865">
    <property type="component" value="Unassembled WGS sequence"/>
</dbReference>
<dbReference type="AlphaFoldDB" id="A0A0G1XZT4"/>
<name>A0A0G1XZT4_9BACT</name>
<accession>A0A0G1XZT4</accession>
<sequence>MSRFRYLIILMVVVNLFLAVVLVRTNREPHALPDSQESDRVKNYCSENGFGCHVVIRLPEDPEALRRYEAGMAMHRALHWPHNRQMKSTEGNASGREWSGQSPRQ</sequence>
<evidence type="ECO:0000256" key="1">
    <source>
        <dbReference type="SAM" id="MobiDB-lite"/>
    </source>
</evidence>
<evidence type="ECO:0000313" key="3">
    <source>
        <dbReference type="EMBL" id="KKW36415.1"/>
    </source>
</evidence>
<feature type="region of interest" description="Disordered" evidence="1">
    <location>
        <begin position="80"/>
        <end position="105"/>
    </location>
</feature>
<feature type="transmembrane region" description="Helical" evidence="2">
    <location>
        <begin position="6"/>
        <end position="23"/>
    </location>
</feature>